<reference evidence="1 2" key="1">
    <citation type="journal article" date="2024" name="G3 (Bethesda)">
        <title>Genome assembly of Hibiscus sabdariffa L. provides insights into metabolisms of medicinal natural products.</title>
        <authorList>
            <person name="Kim T."/>
        </authorList>
    </citation>
    <scope>NUCLEOTIDE SEQUENCE [LARGE SCALE GENOMIC DNA]</scope>
    <source>
        <strain evidence="1">TK-2024</strain>
        <tissue evidence="1">Old leaves</tissue>
    </source>
</reference>
<name>A0ABR2R930_9ROSI</name>
<sequence length="107" mass="12235">MSMMSFILKMNQLLLMVFYKMSMKSRFLVLLGVLGIHNVLHLLWKLGYRKAMVKSSCHEAVRINRDESTVFFNHALVFSTDQLLAQKTVLFQKPPCGSSIGDHCSLI</sequence>
<proteinExistence type="predicted"/>
<gene>
    <name evidence="1" type="ORF">V6N11_035983</name>
</gene>
<accession>A0ABR2R930</accession>
<evidence type="ECO:0000313" key="1">
    <source>
        <dbReference type="EMBL" id="KAK9009451.1"/>
    </source>
</evidence>
<dbReference type="Proteomes" id="UP001396334">
    <property type="component" value="Unassembled WGS sequence"/>
</dbReference>
<dbReference type="EMBL" id="JBBPBN010000024">
    <property type="protein sequence ID" value="KAK9009451.1"/>
    <property type="molecule type" value="Genomic_DNA"/>
</dbReference>
<keyword evidence="2" id="KW-1185">Reference proteome</keyword>
<organism evidence="1 2">
    <name type="scientific">Hibiscus sabdariffa</name>
    <name type="common">roselle</name>
    <dbReference type="NCBI Taxonomy" id="183260"/>
    <lineage>
        <taxon>Eukaryota</taxon>
        <taxon>Viridiplantae</taxon>
        <taxon>Streptophyta</taxon>
        <taxon>Embryophyta</taxon>
        <taxon>Tracheophyta</taxon>
        <taxon>Spermatophyta</taxon>
        <taxon>Magnoliopsida</taxon>
        <taxon>eudicotyledons</taxon>
        <taxon>Gunneridae</taxon>
        <taxon>Pentapetalae</taxon>
        <taxon>rosids</taxon>
        <taxon>malvids</taxon>
        <taxon>Malvales</taxon>
        <taxon>Malvaceae</taxon>
        <taxon>Malvoideae</taxon>
        <taxon>Hibiscus</taxon>
    </lineage>
</organism>
<protein>
    <submittedName>
        <fullName evidence="1">Uncharacterized protein</fullName>
    </submittedName>
</protein>
<evidence type="ECO:0000313" key="2">
    <source>
        <dbReference type="Proteomes" id="UP001396334"/>
    </source>
</evidence>
<comment type="caution">
    <text evidence="1">The sequence shown here is derived from an EMBL/GenBank/DDBJ whole genome shotgun (WGS) entry which is preliminary data.</text>
</comment>